<dbReference type="Pfam" id="PF03703">
    <property type="entry name" value="bPH_2"/>
    <property type="match status" value="1"/>
</dbReference>
<keyword evidence="1" id="KW-1133">Transmembrane helix</keyword>
<dbReference type="STRING" id="1396821.SAMN05444515_10676"/>
<gene>
    <name evidence="3" type="ORF">SAMN05444515_10676</name>
</gene>
<reference evidence="4" key="1">
    <citation type="submission" date="2016-10" db="EMBL/GenBank/DDBJ databases">
        <authorList>
            <person name="Varghese N."/>
            <person name="Submissions S."/>
        </authorList>
    </citation>
    <scope>NUCLEOTIDE SEQUENCE [LARGE SCALE GENOMIC DNA]</scope>
    <source>
        <strain evidence="4">DSM 241</strain>
    </source>
</reference>
<keyword evidence="1" id="KW-0812">Transmembrane</keyword>
<proteinExistence type="predicted"/>
<dbReference type="PANTHER" id="PTHR37938:SF1">
    <property type="entry name" value="BLL0215 PROTEIN"/>
    <property type="match status" value="1"/>
</dbReference>
<feature type="transmembrane region" description="Helical" evidence="1">
    <location>
        <begin position="79"/>
        <end position="102"/>
    </location>
</feature>
<dbReference type="Proteomes" id="UP000199256">
    <property type="component" value="Unassembled WGS sequence"/>
</dbReference>
<dbReference type="EMBL" id="FOAA01000006">
    <property type="protein sequence ID" value="SEK88721.1"/>
    <property type="molecule type" value="Genomic_DNA"/>
</dbReference>
<dbReference type="PANTHER" id="PTHR37938">
    <property type="entry name" value="BLL0215 PROTEIN"/>
    <property type="match status" value="1"/>
</dbReference>
<feature type="transmembrane region" description="Helical" evidence="1">
    <location>
        <begin position="39"/>
        <end position="58"/>
    </location>
</feature>
<dbReference type="InterPro" id="IPR005182">
    <property type="entry name" value="YdbS-like_PH"/>
</dbReference>
<keyword evidence="1" id="KW-0472">Membrane</keyword>
<keyword evidence="4" id="KW-1185">Reference proteome</keyword>
<evidence type="ECO:0000256" key="1">
    <source>
        <dbReference type="SAM" id="Phobius"/>
    </source>
</evidence>
<accession>A0A1H7KPH3</accession>
<feature type="transmembrane region" description="Helical" evidence="1">
    <location>
        <begin position="108"/>
        <end position="131"/>
    </location>
</feature>
<protein>
    <submittedName>
        <fullName evidence="3">PH domain-containing protein</fullName>
    </submittedName>
</protein>
<sequence>MNDKPKKRSFWSRWLPHILFWSTLLSLMGSLVFLGRAALFSLTLFIVLFPVTLIVMLVRWWPSRPCQSLPNSRRWKRRLNFTSAGVLVAAAINVFSGLNFFGTPLGTTLLVAGTLLLPAAMVAALVSFSLSREEVTEDLLEPDEDILFRADTHWAIFLPPIQLLTLCILLLLGPFGLGGEVIAAVVYVVIVPGVMARALAIFLNTEVSVTDRRLITVTGTLLRRKHIVDLENIKAAGVSRGRLGRLLDYGKVGIIDRDGNSIKLPGIADPSSLQAMLDPTHSATL</sequence>
<feature type="transmembrane region" description="Helical" evidence="1">
    <location>
        <begin position="14"/>
        <end position="33"/>
    </location>
</feature>
<evidence type="ECO:0000313" key="4">
    <source>
        <dbReference type="Proteomes" id="UP000199256"/>
    </source>
</evidence>
<feature type="transmembrane region" description="Helical" evidence="1">
    <location>
        <begin position="152"/>
        <end position="175"/>
    </location>
</feature>
<feature type="domain" description="YdbS-like PH" evidence="2">
    <location>
        <begin position="204"/>
        <end position="273"/>
    </location>
</feature>
<dbReference type="RefSeq" id="WP_090252721.1">
    <property type="nucleotide sequence ID" value="NZ_FOAA01000006.1"/>
</dbReference>
<organism evidence="3 4">
    <name type="scientific">Ectothiorhodospira marina</name>
    <dbReference type="NCBI Taxonomy" id="1396821"/>
    <lineage>
        <taxon>Bacteria</taxon>
        <taxon>Pseudomonadati</taxon>
        <taxon>Pseudomonadota</taxon>
        <taxon>Gammaproteobacteria</taxon>
        <taxon>Chromatiales</taxon>
        <taxon>Ectothiorhodospiraceae</taxon>
        <taxon>Ectothiorhodospira</taxon>
    </lineage>
</organism>
<dbReference type="AlphaFoldDB" id="A0A1H7KPH3"/>
<feature type="transmembrane region" description="Helical" evidence="1">
    <location>
        <begin position="181"/>
        <end position="203"/>
    </location>
</feature>
<dbReference type="OrthoDB" id="5793378at2"/>
<evidence type="ECO:0000313" key="3">
    <source>
        <dbReference type="EMBL" id="SEK88721.1"/>
    </source>
</evidence>
<name>A0A1H7KPH3_9GAMM</name>
<evidence type="ECO:0000259" key="2">
    <source>
        <dbReference type="Pfam" id="PF03703"/>
    </source>
</evidence>